<dbReference type="PRINTS" id="PR00119">
    <property type="entry name" value="CATATPASE"/>
</dbReference>
<comment type="cofactor">
    <cofactor evidence="17">
        <name>Mg(2+)</name>
        <dbReference type="ChEBI" id="CHEBI:18420"/>
    </cofactor>
</comment>
<feature type="binding site" evidence="17">
    <location>
        <position position="1225"/>
    </location>
    <ligand>
        <name>Mg(2+)</name>
        <dbReference type="ChEBI" id="CHEBI:18420"/>
    </ligand>
</feature>
<dbReference type="InterPro" id="IPR032631">
    <property type="entry name" value="P-type_ATPase_N"/>
</dbReference>
<dbReference type="SFLD" id="SFLDS00003">
    <property type="entry name" value="Haloacid_Dehalogenase"/>
    <property type="match status" value="1"/>
</dbReference>
<dbReference type="PROSITE" id="PS00154">
    <property type="entry name" value="ATPASE_E1_E2"/>
    <property type="match status" value="1"/>
</dbReference>
<dbReference type="EMBL" id="LK056678">
    <property type="protein sequence ID" value="CDR88448.1"/>
    <property type="molecule type" value="Genomic_DNA"/>
</dbReference>
<dbReference type="Pfam" id="PF16212">
    <property type="entry name" value="PhoLip_ATPase_C"/>
    <property type="match status" value="1"/>
</dbReference>
<evidence type="ECO:0000256" key="9">
    <source>
        <dbReference type="ARBA" id="ARBA00022842"/>
    </source>
</evidence>
<feature type="region of interest" description="Disordered" evidence="18">
    <location>
        <begin position="144"/>
        <end position="196"/>
    </location>
</feature>
<dbReference type="NCBIfam" id="TIGR01494">
    <property type="entry name" value="ATPase_P-type"/>
    <property type="match status" value="2"/>
</dbReference>
<evidence type="ECO:0000256" key="14">
    <source>
        <dbReference type="ARBA" id="ARBA00049128"/>
    </source>
</evidence>
<evidence type="ECO:0000256" key="13">
    <source>
        <dbReference type="ARBA" id="ARBA00034036"/>
    </source>
</evidence>
<dbReference type="GO" id="GO:0005524">
    <property type="term" value="F:ATP binding"/>
    <property type="evidence" value="ECO:0007669"/>
    <property type="project" value="UniProtKB-KW"/>
</dbReference>
<feature type="compositionally biased region" description="Polar residues" evidence="18">
    <location>
        <begin position="155"/>
        <end position="165"/>
    </location>
</feature>
<feature type="transmembrane region" description="Helical" evidence="19">
    <location>
        <begin position="1462"/>
        <end position="1485"/>
    </location>
</feature>
<feature type="binding site" evidence="16">
    <location>
        <position position="1081"/>
    </location>
    <ligand>
        <name>ATP</name>
        <dbReference type="ChEBI" id="CHEBI:30616"/>
    </ligand>
</feature>
<evidence type="ECO:0000256" key="10">
    <source>
        <dbReference type="ARBA" id="ARBA00022967"/>
    </source>
</evidence>
<dbReference type="STRING" id="49012.A0A0F7S488"/>
<evidence type="ECO:0000256" key="15">
    <source>
        <dbReference type="PIRSR" id="PIRSR606539-1"/>
    </source>
</evidence>
<dbReference type="PANTHER" id="PTHR24092">
    <property type="entry name" value="PROBABLE PHOSPHOLIPID-TRANSPORTING ATPASE"/>
    <property type="match status" value="1"/>
</dbReference>
<evidence type="ECO:0000256" key="2">
    <source>
        <dbReference type="ARBA" id="ARBA00008109"/>
    </source>
</evidence>
<feature type="binding site" evidence="16">
    <location>
        <position position="1001"/>
    </location>
    <ligand>
        <name>ATP</name>
        <dbReference type="ChEBI" id="CHEBI:30616"/>
    </ligand>
</feature>
<feature type="active site" description="4-aspartylphosphate intermediate" evidence="15">
    <location>
        <position position="766"/>
    </location>
</feature>
<dbReference type="InterPro" id="IPR008250">
    <property type="entry name" value="ATPase_P-typ_transduc_dom_A_sf"/>
</dbReference>
<dbReference type="Pfam" id="PF16209">
    <property type="entry name" value="PhoLip_ATPase_N"/>
    <property type="match status" value="1"/>
</dbReference>
<feature type="compositionally biased region" description="Polar residues" evidence="18">
    <location>
        <begin position="1628"/>
        <end position="1640"/>
    </location>
</feature>
<feature type="binding site" evidence="16">
    <location>
        <position position="767"/>
    </location>
    <ligand>
        <name>ATP</name>
        <dbReference type="ChEBI" id="CHEBI:30616"/>
    </ligand>
</feature>
<evidence type="ECO:0000259" key="20">
    <source>
        <dbReference type="Pfam" id="PF00122"/>
    </source>
</evidence>
<feature type="region of interest" description="Disordered" evidence="18">
    <location>
        <begin position="1836"/>
        <end position="1857"/>
    </location>
</feature>
<feature type="region of interest" description="Disordered" evidence="18">
    <location>
        <begin position="1572"/>
        <end position="1648"/>
    </location>
</feature>
<keyword evidence="7 16" id="KW-0547">Nucleotide-binding</keyword>
<dbReference type="Proteomes" id="UP000242770">
    <property type="component" value="Unassembled WGS sequence"/>
</dbReference>
<feature type="binding site" evidence="17">
    <location>
        <position position="768"/>
    </location>
    <ligand>
        <name>Mg(2+)</name>
        <dbReference type="ChEBI" id="CHEBI:18420"/>
    </ligand>
</feature>
<feature type="binding site" evidence="16">
    <location>
        <position position="1083"/>
    </location>
    <ligand>
        <name>ATP</name>
        <dbReference type="ChEBI" id="CHEBI:30616"/>
    </ligand>
</feature>
<dbReference type="Gene3D" id="3.40.50.1000">
    <property type="entry name" value="HAD superfamily/HAD-like"/>
    <property type="match status" value="1"/>
</dbReference>
<keyword evidence="9 17" id="KW-0460">Magnesium</keyword>
<feature type="domain" description="P-type ATPase C-terminal" evidence="22">
    <location>
        <begin position="1252"/>
        <end position="1500"/>
    </location>
</feature>
<dbReference type="InterPro" id="IPR059000">
    <property type="entry name" value="ATPase_P-type_domA"/>
</dbReference>
<sequence>MAFGHNRLDQAGHHYDPNHRQPYQPGPSDQSYITDPTHPDYDPMVDPNLQLRTVRTAAASIAESHRSEQRRDERRKAKRANSLSHKLFRGRTLRRQQQKGSTLAQLVSEEAKKRRSDGPSGYHLDSDAAFASAQQGVVPDSAIAEDASDEKDQSQDAVQPQSEPTGPTMRKMKPRKRRNVYVNIPPPHSELRKNGDPAVVYPRNKVRTSKYTIVTFLPRFLFEQFRRVANIYFLGLVVLQVFPTFGATIPQIAMLPLVAILTITAIKDSIEDHRRHVLDNEVNNSAVTRLGSWRNLNQAKDQRSFLQKLFGLSGRGSAKVSKGVRKLREKEDAIGMRQVGGSSRRANGANDGFNGTEEFGRRPDTRSMRSDSLASSRALGTIISESERESGSLYGTSYNHSNAALTRGFSANNYADANASSVSVLQPLQPNQQHQGPSATTVLTTGSSSVEGVVDYRRHTPGTARWERTLWKKLEVGDIVMLREDEQVPADIVVLNTSDPDGNAYIETKNLDGETNLKVRKSLKATMGIQCEEDVEHARFVIDSEAPHANLYSYNGLLKYSVSEPSKEGDFADTLESLPPDSSAYAAAEARTRRVEPITINELLLRGCALRNTEWVIGVVLFTGEDTKIMLNSGETPSKRSKVEKETNFNVIVNFVILMILCAVCAVIGGLRLSNRNTSRAYYEVGAELSSSNVVNALVIFGSCLVVFQNIVPISLYISIEIVKTIQAFFIYQDIEMYYAPLDYPCVPKTWNISDDLGQIEYIFSDKTGTLTQNVMEFKKCSINGVSYGDGVTEAMIGAMKRDGKDTSGFSAEKQEVELAASKKRMVEIMNGAFKNRYLRPSKMTLISTPMAETLAAGASDPQRKNVITFFRALALCHTALADRPDGNDPYTLEYKAESPDEAALVAAARDAGAVFIAKNNNTIDIEVLGQPEQYTPLKVLEFNSTRKRMSIIVREADGRILMITKGADSVIYQRLRADHPEELKQATFHDLEAFANAGLRTLCIAYRYLDEAEYLEWARIHDEASASLTDRDEAIDEANEKIEVDLTLLGATALEDKLQVGVPEAIETLHRASIKLWILTGDKLQTAIEIGFSCNLLTSDMEIMIISADHETGTRAQLEAACNKIAAAGRPVVVEEPSTRKGGKTRKNRLTVERTEQAPKDGFAVVIDGETLRYALDSNLRPLFLALTTQCEAVVCCRVSPAQKALTVKLVKDGKNAMTLAIGDGANDVAMIQEAHCGVGIAGLEGAQASMSADYAIGQFRFLTRLLLVHGQLCYHRISDLHKVFFYKNIIWTSILFFYQIDSDFTGSYIFDYTYILLYNLVFSSLCVIVIGALDQVVNIKALLAFPQTYKRGIKGAEYTKFLFYMSMLDAAYQGAVCYFIPWWFYTYGPMIGHGGQEMGGLNMFGTTIAAGAVTTANLYAGIIAKHWTGIFWAVEIISLLSVYVWTLVYSAFPVFSFEDVGFWLVQTVNFWAIILLITVVSLLPRFFSRAWRSSFHPNEHDILREAWTRGDLKDQLGIVHHSKKRARRAADAAAAKYGGYDDDVAHGDDSFTRGSDRDLEGQNNHLFAQAKRSTERQRNLQHQQRFKNLSAVGEEDDRSDTSADPLQMGDYEDHYSRRNVGGYGQNLHTGTPQLQPPSGFSPAASYDRGNGAVSGLSFYDPDSLPVSGDAIHTHQYGNYDPERTPRPDGVPTIQVQTSSWAEQGRRPMMMKQPSKDSFTRAFDDEFGAEYGVNPYPVATGNGYAPAGSKSVSGSSYASGATHRGPNADDQSADPTTPTKLAGARYHDRFKTPSPPGVTQLEPSSSQQSLTVGVAAAREAGGHLHELSGASQMSWHTAHGSGHDRAPSDASKFMAL</sequence>
<feature type="binding site" evidence="17">
    <location>
        <position position="1229"/>
    </location>
    <ligand>
        <name>Mg(2+)</name>
        <dbReference type="ChEBI" id="CHEBI:18420"/>
    </ligand>
</feature>
<dbReference type="SUPFAM" id="SSF56784">
    <property type="entry name" value="HAD-like"/>
    <property type="match status" value="1"/>
</dbReference>
<dbReference type="GO" id="GO:0000287">
    <property type="term" value="F:magnesium ion binding"/>
    <property type="evidence" value="ECO:0007669"/>
    <property type="project" value="InterPro"/>
</dbReference>
<evidence type="ECO:0000313" key="24">
    <source>
        <dbReference type="EMBL" id="CDW97732.1"/>
    </source>
</evidence>
<feature type="compositionally biased region" description="Low complexity" evidence="18">
    <location>
        <begin position="1748"/>
        <end position="1762"/>
    </location>
</feature>
<dbReference type="GO" id="GO:0016887">
    <property type="term" value="F:ATP hydrolysis activity"/>
    <property type="evidence" value="ECO:0007669"/>
    <property type="project" value="InterPro"/>
</dbReference>
<feature type="compositionally biased region" description="Basic residues" evidence="18">
    <location>
        <begin position="170"/>
        <end position="179"/>
    </location>
</feature>
<organism evidence="24 25">
    <name type="scientific">Sporisorium scitamineum</name>
    <dbReference type="NCBI Taxonomy" id="49012"/>
    <lineage>
        <taxon>Eukaryota</taxon>
        <taxon>Fungi</taxon>
        <taxon>Dikarya</taxon>
        <taxon>Basidiomycota</taxon>
        <taxon>Ustilaginomycotina</taxon>
        <taxon>Ustilaginomycetes</taxon>
        <taxon>Ustilaginales</taxon>
        <taxon>Ustilaginaceae</taxon>
        <taxon>Sporisorium</taxon>
    </lineage>
</organism>
<dbReference type="GO" id="GO:0140327">
    <property type="term" value="F:flippase activity"/>
    <property type="evidence" value="ECO:0007669"/>
    <property type="project" value="UniProtKB-ARBA"/>
</dbReference>
<keyword evidence="25" id="KW-1185">Reference proteome</keyword>
<evidence type="ECO:0000256" key="11">
    <source>
        <dbReference type="ARBA" id="ARBA00022989"/>
    </source>
</evidence>
<feature type="compositionally biased region" description="Basic residues" evidence="18">
    <location>
        <begin position="86"/>
        <end position="97"/>
    </location>
</feature>
<feature type="region of interest" description="Disordered" evidence="18">
    <location>
        <begin position="1747"/>
        <end position="1810"/>
    </location>
</feature>
<keyword evidence="5 19" id="KW-0812">Transmembrane</keyword>
<comment type="catalytic activity">
    <reaction evidence="13">
        <text>ATP + H2O + phospholipidSide 1 = ADP + phosphate + phospholipidSide 2.</text>
        <dbReference type="EC" id="7.6.2.1"/>
    </reaction>
</comment>
<keyword evidence="12 19" id="KW-0472">Membrane</keyword>
<dbReference type="InterPro" id="IPR001757">
    <property type="entry name" value="P_typ_ATPase"/>
</dbReference>
<feature type="region of interest" description="Disordered" evidence="18">
    <location>
        <begin position="1"/>
        <end position="125"/>
    </location>
</feature>
<feature type="binding site" evidence="16">
    <location>
        <position position="768"/>
    </location>
    <ligand>
        <name>ATP</name>
        <dbReference type="ChEBI" id="CHEBI:30616"/>
    </ligand>
</feature>
<comment type="subcellular location">
    <subcellularLocation>
        <location evidence="1">Endomembrane system</location>
        <topology evidence="1">Multi-pass membrane protein</topology>
    </subcellularLocation>
</comment>
<dbReference type="FunFam" id="3.40.50.1000:FF:000001">
    <property type="entry name" value="Phospholipid-transporting ATPase IC"/>
    <property type="match status" value="1"/>
</dbReference>
<dbReference type="NCBIfam" id="TIGR01652">
    <property type="entry name" value="ATPase-Plipid"/>
    <property type="match status" value="1"/>
</dbReference>
<evidence type="ECO:0000256" key="18">
    <source>
        <dbReference type="SAM" id="MobiDB-lite"/>
    </source>
</evidence>
<feature type="transmembrane region" description="Helical" evidence="19">
    <location>
        <begin position="1363"/>
        <end position="1386"/>
    </location>
</feature>
<evidence type="ECO:0000256" key="5">
    <source>
        <dbReference type="ARBA" id="ARBA00022692"/>
    </source>
</evidence>
<dbReference type="EMBL" id="CCFA01002204">
    <property type="protein sequence ID" value="CDW97732.1"/>
    <property type="molecule type" value="Genomic_DNA"/>
</dbReference>
<feature type="binding site" evidence="17">
    <location>
        <position position="766"/>
    </location>
    <ligand>
        <name>Mg(2+)</name>
        <dbReference type="ChEBI" id="CHEBI:18420"/>
    </ligand>
</feature>
<feature type="binding site" evidence="16">
    <location>
        <position position="943"/>
    </location>
    <ligand>
        <name>ATP</name>
        <dbReference type="ChEBI" id="CHEBI:30616"/>
    </ligand>
</feature>
<evidence type="ECO:0000256" key="8">
    <source>
        <dbReference type="ARBA" id="ARBA00022840"/>
    </source>
</evidence>
<dbReference type="PANTHER" id="PTHR24092:SF180">
    <property type="entry name" value="PHOSPHOLIPID-TRANSPORTING ATPASE DNF1-RELATED"/>
    <property type="match status" value="1"/>
</dbReference>
<dbReference type="GO" id="GO:0045332">
    <property type="term" value="P:phospholipid translocation"/>
    <property type="evidence" value="ECO:0007669"/>
    <property type="project" value="TreeGrafter"/>
</dbReference>
<feature type="binding site" evidence="16">
    <location>
        <position position="966"/>
    </location>
    <ligand>
        <name>ATP</name>
        <dbReference type="ChEBI" id="CHEBI:30616"/>
    </ligand>
</feature>
<dbReference type="EC" id="7.6.2.1" evidence="3"/>
<evidence type="ECO:0000256" key="1">
    <source>
        <dbReference type="ARBA" id="ARBA00004127"/>
    </source>
</evidence>
<comment type="similarity">
    <text evidence="2">Belongs to the cation transport ATPase (P-type) (TC 3.A.3) family. Type IV subfamily.</text>
</comment>
<evidence type="ECO:0000256" key="6">
    <source>
        <dbReference type="ARBA" id="ARBA00022723"/>
    </source>
</evidence>
<dbReference type="InterPro" id="IPR032630">
    <property type="entry name" value="P_typ_ATPase_c"/>
</dbReference>
<dbReference type="FunFam" id="2.70.150.10:FF:000152">
    <property type="entry name" value="P-type phospholipid transporter"/>
    <property type="match status" value="1"/>
</dbReference>
<evidence type="ECO:0000256" key="7">
    <source>
        <dbReference type="ARBA" id="ARBA00022741"/>
    </source>
</evidence>
<feature type="compositionally biased region" description="Basic and acidic residues" evidence="18">
    <location>
        <begin position="1"/>
        <end position="19"/>
    </location>
</feature>
<dbReference type="FunFam" id="3.40.1110.10:FF:000086">
    <property type="entry name" value="Phospholipid-transporting ATPase"/>
    <property type="match status" value="1"/>
</dbReference>
<feature type="compositionally biased region" description="Polar residues" evidence="18">
    <location>
        <begin position="1770"/>
        <end position="1780"/>
    </location>
</feature>
<feature type="domain" description="P-type ATPase N-terminal" evidence="21">
    <location>
        <begin position="198"/>
        <end position="250"/>
    </location>
</feature>
<dbReference type="Pfam" id="PF00122">
    <property type="entry name" value="E1-E2_ATPase"/>
    <property type="match status" value="1"/>
</dbReference>
<dbReference type="SFLD" id="SFLDG00002">
    <property type="entry name" value="C1.7:_P-type_atpase_like"/>
    <property type="match status" value="1"/>
</dbReference>
<dbReference type="Gene3D" id="2.70.150.10">
    <property type="entry name" value="Calcium-transporting ATPase, cytoplasmic transduction domain A"/>
    <property type="match status" value="1"/>
</dbReference>
<feature type="binding site" evidence="16">
    <location>
        <position position="1205"/>
    </location>
    <ligand>
        <name>ATP</name>
        <dbReference type="ChEBI" id="CHEBI:30616"/>
    </ligand>
</feature>
<dbReference type="InterPro" id="IPR023299">
    <property type="entry name" value="ATPase_P-typ_cyto_dom_N"/>
</dbReference>
<feature type="binding site" evidence="16">
    <location>
        <position position="1082"/>
    </location>
    <ligand>
        <name>ATP</name>
        <dbReference type="ChEBI" id="CHEBI:30616"/>
    </ligand>
</feature>
<evidence type="ECO:0000256" key="4">
    <source>
        <dbReference type="ARBA" id="ARBA00022448"/>
    </source>
</evidence>
<dbReference type="GO" id="GO:0005783">
    <property type="term" value="C:endoplasmic reticulum"/>
    <property type="evidence" value="ECO:0007669"/>
    <property type="project" value="UniProtKB-ARBA"/>
</dbReference>
<dbReference type="Pfam" id="PF13246">
    <property type="entry name" value="Cation_ATPase"/>
    <property type="match status" value="1"/>
</dbReference>
<feature type="binding site" evidence="16">
    <location>
        <position position="1228"/>
    </location>
    <ligand>
        <name>ATP</name>
        <dbReference type="ChEBI" id="CHEBI:30616"/>
    </ligand>
</feature>
<feature type="transmembrane region" description="Helical" evidence="19">
    <location>
        <begin position="649"/>
        <end position="674"/>
    </location>
</feature>
<keyword evidence="6 17" id="KW-0479">Metal-binding</keyword>
<dbReference type="SUPFAM" id="SSF81653">
    <property type="entry name" value="Calcium ATPase, transduction domain A"/>
    <property type="match status" value="1"/>
</dbReference>
<feature type="binding site" evidence="16">
    <location>
        <position position="1229"/>
    </location>
    <ligand>
        <name>ATP</name>
        <dbReference type="ChEBI" id="CHEBI:30616"/>
    </ligand>
</feature>
<keyword evidence="10" id="KW-1278">Translocase</keyword>
<reference evidence="25" key="2">
    <citation type="submission" date="2014-06" db="EMBL/GenBank/DDBJ databases">
        <authorList>
            <person name="Berkman P.J."/>
        </authorList>
    </citation>
    <scope>NUCLEOTIDE SEQUENCE [LARGE SCALE GENOMIC DNA]</scope>
</reference>
<dbReference type="OrthoDB" id="377733at2759"/>
<evidence type="ECO:0000313" key="23">
    <source>
        <dbReference type="EMBL" id="CDR88448.1"/>
    </source>
</evidence>
<reference evidence="23" key="1">
    <citation type="submission" date="2014-06" db="EMBL/GenBank/DDBJ databases">
        <authorList>
            <person name="Ju J."/>
            <person name="Zhang J."/>
        </authorList>
    </citation>
    <scope>NUCLEOTIDE SEQUENCE</scope>
    <source>
        <strain evidence="23">SscI8</strain>
    </source>
</reference>
<evidence type="ECO:0000313" key="25">
    <source>
        <dbReference type="Proteomes" id="UP000242770"/>
    </source>
</evidence>
<dbReference type="InterPro" id="IPR023214">
    <property type="entry name" value="HAD_sf"/>
</dbReference>
<comment type="catalytic activity">
    <reaction evidence="14">
        <text>a 1,2-diacyl-sn-glycero-3-phosphoethanolamine(out) + ATP + H2O = a 1,2-diacyl-sn-glycero-3-phosphoethanolamine(in) + ADP + phosphate + H(+)</text>
        <dbReference type="Rhea" id="RHEA:66132"/>
        <dbReference type="ChEBI" id="CHEBI:15377"/>
        <dbReference type="ChEBI" id="CHEBI:15378"/>
        <dbReference type="ChEBI" id="CHEBI:30616"/>
        <dbReference type="ChEBI" id="CHEBI:43474"/>
        <dbReference type="ChEBI" id="CHEBI:64612"/>
        <dbReference type="ChEBI" id="CHEBI:456216"/>
    </reaction>
    <physiologicalReaction direction="left-to-right" evidence="14">
        <dbReference type="Rhea" id="RHEA:66133"/>
    </physiologicalReaction>
</comment>
<feature type="transmembrane region" description="Helical" evidence="19">
    <location>
        <begin position="1431"/>
        <end position="1450"/>
    </location>
</feature>
<dbReference type="InterPro" id="IPR044492">
    <property type="entry name" value="P_typ_ATPase_HD_dom"/>
</dbReference>
<dbReference type="SFLD" id="SFLDF00027">
    <property type="entry name" value="p-type_atpase"/>
    <property type="match status" value="1"/>
</dbReference>
<dbReference type="InterPro" id="IPR036412">
    <property type="entry name" value="HAD-like_sf"/>
</dbReference>
<gene>
    <name evidence="24" type="primary">SSCI38320.1</name>
    <name evidence="23" type="ORF">SPSC_04275</name>
</gene>
<feature type="transmembrane region" description="Helical" evidence="19">
    <location>
        <begin position="1314"/>
        <end position="1335"/>
    </location>
</feature>
<evidence type="ECO:0000256" key="16">
    <source>
        <dbReference type="PIRSR" id="PIRSR606539-2"/>
    </source>
</evidence>
<dbReference type="FunFam" id="3.40.50.1000:FF:000023">
    <property type="entry name" value="Phospholipid-transporting ATPase"/>
    <property type="match status" value="1"/>
</dbReference>
<feature type="binding site" evidence="16">
    <location>
        <position position="766"/>
    </location>
    <ligand>
        <name>ATP</name>
        <dbReference type="ChEBI" id="CHEBI:30616"/>
    </ligand>
</feature>
<accession>A0A0F7S488</accession>
<evidence type="ECO:0000256" key="19">
    <source>
        <dbReference type="SAM" id="Phobius"/>
    </source>
</evidence>
<feature type="binding site" evidence="16">
    <location>
        <position position="902"/>
    </location>
    <ligand>
        <name>ATP</name>
        <dbReference type="ChEBI" id="CHEBI:30616"/>
    </ligand>
</feature>
<dbReference type="SUPFAM" id="SSF81665">
    <property type="entry name" value="Calcium ATPase, transmembrane domain M"/>
    <property type="match status" value="1"/>
</dbReference>
<evidence type="ECO:0000259" key="21">
    <source>
        <dbReference type="Pfam" id="PF16209"/>
    </source>
</evidence>
<evidence type="ECO:0000256" key="17">
    <source>
        <dbReference type="PIRSR" id="PIRSR606539-3"/>
    </source>
</evidence>
<dbReference type="SUPFAM" id="SSF81660">
    <property type="entry name" value="Metal cation-transporting ATPase, ATP-binding domain N"/>
    <property type="match status" value="1"/>
</dbReference>
<evidence type="ECO:0000259" key="22">
    <source>
        <dbReference type="Pfam" id="PF16212"/>
    </source>
</evidence>
<dbReference type="InterPro" id="IPR023298">
    <property type="entry name" value="ATPase_P-typ_TM_dom_sf"/>
</dbReference>
<dbReference type="GO" id="GO:0005886">
    <property type="term" value="C:plasma membrane"/>
    <property type="evidence" value="ECO:0007669"/>
    <property type="project" value="TreeGrafter"/>
</dbReference>
<feature type="compositionally biased region" description="Basic and acidic residues" evidence="18">
    <location>
        <begin position="358"/>
        <end position="369"/>
    </location>
</feature>
<dbReference type="InterPro" id="IPR018303">
    <property type="entry name" value="ATPase_P-typ_P_site"/>
</dbReference>
<evidence type="ECO:0000256" key="3">
    <source>
        <dbReference type="ARBA" id="ARBA00012189"/>
    </source>
</evidence>
<keyword evidence="11 19" id="KW-1133">Transmembrane helix</keyword>
<feature type="binding site" evidence="16">
    <location>
        <position position="1199"/>
    </location>
    <ligand>
        <name>ATP</name>
        <dbReference type="ChEBI" id="CHEBI:30616"/>
    </ligand>
</feature>
<feature type="compositionally biased region" description="Basic and acidic residues" evidence="18">
    <location>
        <begin position="63"/>
        <end position="75"/>
    </location>
</feature>
<feature type="domain" description="P-type ATPase A" evidence="20">
    <location>
        <begin position="465"/>
        <end position="516"/>
    </location>
</feature>
<dbReference type="Gene3D" id="3.40.1110.10">
    <property type="entry name" value="Calcium-transporting ATPase, cytoplasmic domain N"/>
    <property type="match status" value="1"/>
</dbReference>
<reference evidence="24" key="3">
    <citation type="submission" date="2014-06" db="EMBL/GenBank/DDBJ databases">
        <authorList>
            <person name="Berkman J.Paul."/>
        </authorList>
    </citation>
    <scope>NUCLEOTIDE SEQUENCE [LARGE SCALE GENOMIC DNA]</scope>
</reference>
<feature type="transmembrane region" description="Helical" evidence="19">
    <location>
        <begin position="694"/>
        <end position="718"/>
    </location>
</feature>
<protein>
    <recommendedName>
        <fullName evidence="3">P-type phospholipid transporter</fullName>
        <ecNumber evidence="3">7.6.2.1</ecNumber>
    </recommendedName>
</protein>
<dbReference type="InterPro" id="IPR006539">
    <property type="entry name" value="P-type_ATPase_IV"/>
</dbReference>
<name>A0A0F7S488_9BASI</name>
<keyword evidence="8 16" id="KW-0067">ATP-binding</keyword>
<feature type="transmembrane region" description="Helical" evidence="19">
    <location>
        <begin position="225"/>
        <end position="242"/>
    </location>
</feature>
<proteinExistence type="inferred from homology"/>
<feature type="transmembrane region" description="Helical" evidence="19">
    <location>
        <begin position="1406"/>
        <end position="1424"/>
    </location>
</feature>
<feature type="region of interest" description="Disordered" evidence="18">
    <location>
        <begin position="335"/>
        <end position="376"/>
    </location>
</feature>
<keyword evidence="4" id="KW-0813">Transport</keyword>
<evidence type="ECO:0000256" key="12">
    <source>
        <dbReference type="ARBA" id="ARBA00023136"/>
    </source>
</evidence>